<dbReference type="EMBL" id="BNJK01000001">
    <property type="protein sequence ID" value="GHO93276.1"/>
    <property type="molecule type" value="Genomic_DNA"/>
</dbReference>
<dbReference type="PANTHER" id="PTHR43798:SF33">
    <property type="entry name" value="HYDROLASE, PUTATIVE (AFU_ORTHOLOGUE AFUA_2G14860)-RELATED"/>
    <property type="match status" value="1"/>
</dbReference>
<dbReference type="GO" id="GO:0047372">
    <property type="term" value="F:monoacylglycerol lipase activity"/>
    <property type="evidence" value="ECO:0007669"/>
    <property type="project" value="TreeGrafter"/>
</dbReference>
<dbReference type="InterPro" id="IPR000073">
    <property type="entry name" value="AB_hydrolase_1"/>
</dbReference>
<gene>
    <name evidence="2" type="ORF">KSF_033240</name>
</gene>
<organism evidence="2 3">
    <name type="scientific">Reticulibacter mediterranei</name>
    <dbReference type="NCBI Taxonomy" id="2778369"/>
    <lineage>
        <taxon>Bacteria</taxon>
        <taxon>Bacillati</taxon>
        <taxon>Chloroflexota</taxon>
        <taxon>Ktedonobacteria</taxon>
        <taxon>Ktedonobacterales</taxon>
        <taxon>Reticulibacteraceae</taxon>
        <taxon>Reticulibacter</taxon>
    </lineage>
</organism>
<feature type="domain" description="AB hydrolase-1" evidence="1">
    <location>
        <begin position="41"/>
        <end position="156"/>
    </location>
</feature>
<dbReference type="PANTHER" id="PTHR43798">
    <property type="entry name" value="MONOACYLGLYCEROL LIPASE"/>
    <property type="match status" value="1"/>
</dbReference>
<dbReference type="SUPFAM" id="SSF53474">
    <property type="entry name" value="alpha/beta-Hydrolases"/>
    <property type="match status" value="1"/>
</dbReference>
<dbReference type="Pfam" id="PF00561">
    <property type="entry name" value="Abhydrolase_1"/>
    <property type="match status" value="1"/>
</dbReference>
<sequence>MIEPRSAFIDVDDIRLHYLEWDSAQLLPPQSQERHDDDAIPLVMIHGLGATADTWKMVAEHLYSRHLVIAFDLRGHGLSDQPEDGYDLVTMTEDIICGMAGLGLGQVALVGHGWGARLALVLTARHPALVSHLSLVDCPHIEPRHWPGMTRERFLREKSFADTYPSFKEFIRSIREEIGDGLYPDVETILSTYVREQPDGSVETRLRPEHQRQIREALWEDRALSYYSKLTCPVLLVPAAARPQPGEEPPERLELANEFAATKGYIAMQVASTIQNCAVHWMPDAAHDIQLQRPQQLAQTIASFIDGENPT</sequence>
<evidence type="ECO:0000259" key="1">
    <source>
        <dbReference type="Pfam" id="PF00561"/>
    </source>
</evidence>
<dbReference type="AlphaFoldDB" id="A0A8J3IPY3"/>
<keyword evidence="3" id="KW-1185">Reference proteome</keyword>
<evidence type="ECO:0000313" key="3">
    <source>
        <dbReference type="Proteomes" id="UP000597444"/>
    </source>
</evidence>
<dbReference type="Proteomes" id="UP000597444">
    <property type="component" value="Unassembled WGS sequence"/>
</dbReference>
<dbReference type="InterPro" id="IPR050266">
    <property type="entry name" value="AB_hydrolase_sf"/>
</dbReference>
<protein>
    <submittedName>
        <fullName evidence="2">Alpha/beta hydrolase</fullName>
    </submittedName>
</protein>
<dbReference type="InterPro" id="IPR000639">
    <property type="entry name" value="Epox_hydrolase-like"/>
</dbReference>
<proteinExistence type="predicted"/>
<keyword evidence="2" id="KW-0378">Hydrolase</keyword>
<name>A0A8J3IPY3_9CHLR</name>
<dbReference type="Gene3D" id="3.40.50.1820">
    <property type="entry name" value="alpha/beta hydrolase"/>
    <property type="match status" value="1"/>
</dbReference>
<dbReference type="GO" id="GO:0046464">
    <property type="term" value="P:acylglycerol catabolic process"/>
    <property type="evidence" value="ECO:0007669"/>
    <property type="project" value="TreeGrafter"/>
</dbReference>
<dbReference type="PRINTS" id="PR00412">
    <property type="entry name" value="EPOXHYDRLASE"/>
</dbReference>
<dbReference type="RefSeq" id="WP_220204067.1">
    <property type="nucleotide sequence ID" value="NZ_BNJK01000001.1"/>
</dbReference>
<evidence type="ECO:0000313" key="2">
    <source>
        <dbReference type="EMBL" id="GHO93276.1"/>
    </source>
</evidence>
<reference evidence="2" key="1">
    <citation type="submission" date="2020-10" db="EMBL/GenBank/DDBJ databases">
        <title>Taxonomic study of unclassified bacteria belonging to the class Ktedonobacteria.</title>
        <authorList>
            <person name="Yabe S."/>
            <person name="Wang C.M."/>
            <person name="Zheng Y."/>
            <person name="Sakai Y."/>
            <person name="Cavaletti L."/>
            <person name="Monciardini P."/>
            <person name="Donadio S."/>
        </authorList>
    </citation>
    <scope>NUCLEOTIDE SEQUENCE</scope>
    <source>
        <strain evidence="2">ID150040</strain>
    </source>
</reference>
<comment type="caution">
    <text evidence="2">The sequence shown here is derived from an EMBL/GenBank/DDBJ whole genome shotgun (WGS) entry which is preliminary data.</text>
</comment>
<dbReference type="GO" id="GO:0016020">
    <property type="term" value="C:membrane"/>
    <property type="evidence" value="ECO:0007669"/>
    <property type="project" value="TreeGrafter"/>
</dbReference>
<accession>A0A8J3IPY3</accession>
<dbReference type="InterPro" id="IPR029058">
    <property type="entry name" value="AB_hydrolase_fold"/>
</dbReference>